<keyword evidence="1" id="KW-0560">Oxidoreductase</keyword>
<dbReference type="Pfam" id="PF08240">
    <property type="entry name" value="ADH_N"/>
    <property type="match status" value="1"/>
</dbReference>
<dbReference type="GO" id="GO:0016491">
    <property type="term" value="F:oxidoreductase activity"/>
    <property type="evidence" value="ECO:0007669"/>
    <property type="project" value="UniProtKB-KW"/>
</dbReference>
<reference evidence="4" key="1">
    <citation type="journal article" date="2021" name="PeerJ">
        <title>Extensive microbial diversity within the chicken gut microbiome revealed by metagenomics and culture.</title>
        <authorList>
            <person name="Gilroy R."/>
            <person name="Ravi A."/>
            <person name="Getino M."/>
            <person name="Pursley I."/>
            <person name="Horton D.L."/>
            <person name="Alikhan N.F."/>
            <person name="Baker D."/>
            <person name="Gharbi K."/>
            <person name="Hall N."/>
            <person name="Watson M."/>
            <person name="Adriaenssens E.M."/>
            <person name="Foster-Nyarko E."/>
            <person name="Jarju S."/>
            <person name="Secka A."/>
            <person name="Antonio M."/>
            <person name="Oren A."/>
            <person name="Chaudhuri R.R."/>
            <person name="La Ragione R."/>
            <person name="Hildebrand F."/>
            <person name="Pallen M.J."/>
        </authorList>
    </citation>
    <scope>NUCLEOTIDE SEQUENCE</scope>
    <source>
        <strain evidence="4">CHK188-4685</strain>
    </source>
</reference>
<dbReference type="InterPro" id="IPR036291">
    <property type="entry name" value="NAD(P)-bd_dom_sf"/>
</dbReference>
<name>A0A9D2RLI5_9FIRM</name>
<protein>
    <submittedName>
        <fullName evidence="4">Zinc-binding dehydrogenase</fullName>
    </submittedName>
</protein>
<dbReference type="Gene3D" id="3.90.180.10">
    <property type="entry name" value="Medium-chain alcohol dehydrogenases, catalytic domain"/>
    <property type="match status" value="2"/>
</dbReference>
<dbReference type="InterPro" id="IPR013149">
    <property type="entry name" value="ADH-like_C"/>
</dbReference>
<comment type="caution">
    <text evidence="4">The sequence shown here is derived from an EMBL/GenBank/DDBJ whole genome shotgun (WGS) entry which is preliminary data.</text>
</comment>
<dbReference type="InterPro" id="IPR013154">
    <property type="entry name" value="ADH-like_N"/>
</dbReference>
<gene>
    <name evidence="4" type="ORF">H9716_08160</name>
</gene>
<feature type="domain" description="Alcohol dehydrogenase-like C-terminal" evidence="2">
    <location>
        <begin position="163"/>
        <end position="297"/>
    </location>
</feature>
<proteinExistence type="predicted"/>
<dbReference type="SUPFAM" id="SSF50129">
    <property type="entry name" value="GroES-like"/>
    <property type="match status" value="1"/>
</dbReference>
<dbReference type="InterPro" id="IPR050129">
    <property type="entry name" value="Zn_alcohol_dh"/>
</dbReference>
<evidence type="ECO:0000259" key="3">
    <source>
        <dbReference type="Pfam" id="PF08240"/>
    </source>
</evidence>
<dbReference type="PANTHER" id="PTHR43401:SF2">
    <property type="entry name" value="L-THREONINE 3-DEHYDROGENASE"/>
    <property type="match status" value="1"/>
</dbReference>
<reference evidence="4" key="2">
    <citation type="submission" date="2021-04" db="EMBL/GenBank/DDBJ databases">
        <authorList>
            <person name="Gilroy R."/>
        </authorList>
    </citation>
    <scope>NUCLEOTIDE SEQUENCE</scope>
    <source>
        <strain evidence="4">CHK188-4685</strain>
    </source>
</reference>
<dbReference type="Gene3D" id="3.40.50.720">
    <property type="entry name" value="NAD(P)-binding Rossmann-like Domain"/>
    <property type="match status" value="1"/>
</dbReference>
<evidence type="ECO:0000256" key="1">
    <source>
        <dbReference type="ARBA" id="ARBA00023002"/>
    </source>
</evidence>
<dbReference type="EMBL" id="DWYS01000097">
    <property type="protein sequence ID" value="HJB07823.1"/>
    <property type="molecule type" value="Genomic_DNA"/>
</dbReference>
<evidence type="ECO:0000259" key="2">
    <source>
        <dbReference type="Pfam" id="PF00107"/>
    </source>
</evidence>
<dbReference type="AlphaFoldDB" id="A0A9D2RLI5"/>
<evidence type="ECO:0000313" key="4">
    <source>
        <dbReference type="EMBL" id="HJB07823.1"/>
    </source>
</evidence>
<dbReference type="Proteomes" id="UP000886804">
    <property type="component" value="Unassembled WGS sequence"/>
</dbReference>
<organism evidence="4 5">
    <name type="scientific">Candidatus Enterocloster faecavium</name>
    <dbReference type="NCBI Taxonomy" id="2838560"/>
    <lineage>
        <taxon>Bacteria</taxon>
        <taxon>Bacillati</taxon>
        <taxon>Bacillota</taxon>
        <taxon>Clostridia</taxon>
        <taxon>Lachnospirales</taxon>
        <taxon>Lachnospiraceae</taxon>
        <taxon>Enterocloster</taxon>
    </lineage>
</organism>
<accession>A0A9D2RLI5</accession>
<dbReference type="PANTHER" id="PTHR43401">
    <property type="entry name" value="L-THREONINE 3-DEHYDROGENASE"/>
    <property type="match status" value="1"/>
</dbReference>
<dbReference type="InterPro" id="IPR011032">
    <property type="entry name" value="GroES-like_sf"/>
</dbReference>
<dbReference type="SUPFAM" id="SSF51735">
    <property type="entry name" value="NAD(P)-binding Rossmann-fold domains"/>
    <property type="match status" value="1"/>
</dbReference>
<dbReference type="Pfam" id="PF00107">
    <property type="entry name" value="ADH_zinc_N"/>
    <property type="match status" value="1"/>
</dbReference>
<sequence length="338" mass="37139">MKTAIYNGKKDILMTEREMPKAGDHDIVIRNLYASICGSDVAVYNHGPGTGHKITVGEEFGHEMVSEVVQVGSKAKDFKVGDLVYPYPLLAKGDPERAGTLGGFSEYILIPNAQWNKQVYRVSGRIPVREASMIEPFTVGCRAARRSFPKPGESALVFGAGTIGIAAAIALKHFGCEKVMICDCSDFRLNIAEKLGFAVCNNGREDVKNAAMDYFGEARSLSGKTADIDIYLDAAGAPSILETFQQMGKIDCRMVVVAVCAEKRPVDFLTMSFSQQALIGSGGYFPEDVKDVMEIMESGRWDIESMITQEYPWEQLPEALEKAGHVNESLHVIIRYED</sequence>
<evidence type="ECO:0000313" key="5">
    <source>
        <dbReference type="Proteomes" id="UP000886804"/>
    </source>
</evidence>
<feature type="domain" description="Alcohol dehydrogenase-like N-terminal" evidence="3">
    <location>
        <begin position="23"/>
        <end position="114"/>
    </location>
</feature>